<reference evidence="1 2" key="1">
    <citation type="journal article" date="2012" name="Science">
        <title>The Paleozoic origin of enzymatic lignin decomposition reconstructed from 31 fungal genomes.</title>
        <authorList>
            <person name="Floudas D."/>
            <person name="Binder M."/>
            <person name="Riley R."/>
            <person name="Barry K."/>
            <person name="Blanchette R.A."/>
            <person name="Henrissat B."/>
            <person name="Martinez A.T."/>
            <person name="Otillar R."/>
            <person name="Spatafora J.W."/>
            <person name="Yadav J.S."/>
            <person name="Aerts A."/>
            <person name="Benoit I."/>
            <person name="Boyd A."/>
            <person name="Carlson A."/>
            <person name="Copeland A."/>
            <person name="Coutinho P.M."/>
            <person name="de Vries R.P."/>
            <person name="Ferreira P."/>
            <person name="Findley K."/>
            <person name="Foster B."/>
            <person name="Gaskell J."/>
            <person name="Glotzer D."/>
            <person name="Gorecki P."/>
            <person name="Heitman J."/>
            <person name="Hesse C."/>
            <person name="Hori C."/>
            <person name="Igarashi K."/>
            <person name="Jurgens J.A."/>
            <person name="Kallen N."/>
            <person name="Kersten P."/>
            <person name="Kohler A."/>
            <person name="Kuees U."/>
            <person name="Kumar T.K.A."/>
            <person name="Kuo A."/>
            <person name="LaButti K."/>
            <person name="Larrondo L.F."/>
            <person name="Lindquist E."/>
            <person name="Ling A."/>
            <person name="Lombard V."/>
            <person name="Lucas S."/>
            <person name="Lundell T."/>
            <person name="Martin R."/>
            <person name="McLaughlin D.J."/>
            <person name="Morgenstern I."/>
            <person name="Morin E."/>
            <person name="Murat C."/>
            <person name="Nagy L.G."/>
            <person name="Nolan M."/>
            <person name="Ohm R.A."/>
            <person name="Patyshakuliyeva A."/>
            <person name="Rokas A."/>
            <person name="Ruiz-Duenas F.J."/>
            <person name="Sabat G."/>
            <person name="Salamov A."/>
            <person name="Samejima M."/>
            <person name="Schmutz J."/>
            <person name="Slot J.C."/>
            <person name="St John F."/>
            <person name="Stenlid J."/>
            <person name="Sun H."/>
            <person name="Sun S."/>
            <person name="Syed K."/>
            <person name="Tsang A."/>
            <person name="Wiebenga A."/>
            <person name="Young D."/>
            <person name="Pisabarro A."/>
            <person name="Eastwood D.C."/>
            <person name="Martin F."/>
            <person name="Cullen D."/>
            <person name="Grigoriev I.V."/>
            <person name="Hibbett D.S."/>
        </authorList>
    </citation>
    <scope>NUCLEOTIDE SEQUENCE [LARGE SCALE GENOMIC DNA]</scope>
    <source>
        <strain evidence="1 2">MD-104</strain>
    </source>
</reference>
<evidence type="ECO:0000313" key="2">
    <source>
        <dbReference type="Proteomes" id="UP000218811"/>
    </source>
</evidence>
<protein>
    <submittedName>
        <fullName evidence="1">Uncharacterized protein</fullName>
    </submittedName>
</protein>
<sequence>MRFFSLNLSFLLNGRQARPHLYILPAHVFAAPLAPPVPSSFRRTSGMTFSPWRAKCVSVR</sequence>
<dbReference type="Proteomes" id="UP000218811">
    <property type="component" value="Unassembled WGS sequence"/>
</dbReference>
<dbReference type="EMBL" id="KB468113">
    <property type="protein sequence ID" value="PCH41816.1"/>
    <property type="molecule type" value="Genomic_DNA"/>
</dbReference>
<accession>A0A2H3JI03</accession>
<evidence type="ECO:0000313" key="1">
    <source>
        <dbReference type="EMBL" id="PCH41816.1"/>
    </source>
</evidence>
<keyword evidence="2" id="KW-1185">Reference proteome</keyword>
<name>A0A2H3JI03_WOLCO</name>
<dbReference type="AlphaFoldDB" id="A0A2H3JI03"/>
<proteinExistence type="predicted"/>
<organism evidence="1 2">
    <name type="scientific">Wolfiporia cocos (strain MD-104)</name>
    <name type="common">Brown rot fungus</name>
    <dbReference type="NCBI Taxonomy" id="742152"/>
    <lineage>
        <taxon>Eukaryota</taxon>
        <taxon>Fungi</taxon>
        <taxon>Dikarya</taxon>
        <taxon>Basidiomycota</taxon>
        <taxon>Agaricomycotina</taxon>
        <taxon>Agaricomycetes</taxon>
        <taxon>Polyporales</taxon>
        <taxon>Phaeolaceae</taxon>
        <taxon>Wolfiporia</taxon>
    </lineage>
</organism>
<gene>
    <name evidence="1" type="ORF">WOLCODRAFT_151863</name>
</gene>